<keyword evidence="2" id="KW-1185">Reference proteome</keyword>
<evidence type="ECO:0000313" key="1">
    <source>
        <dbReference type="EMBL" id="GBN49576.1"/>
    </source>
</evidence>
<dbReference type="Proteomes" id="UP000499080">
    <property type="component" value="Unassembled WGS sequence"/>
</dbReference>
<dbReference type="AlphaFoldDB" id="A0A4Y2PHQ9"/>
<organism evidence="1 2">
    <name type="scientific">Araneus ventricosus</name>
    <name type="common">Orbweaver spider</name>
    <name type="synonym">Epeira ventricosa</name>
    <dbReference type="NCBI Taxonomy" id="182803"/>
    <lineage>
        <taxon>Eukaryota</taxon>
        <taxon>Metazoa</taxon>
        <taxon>Ecdysozoa</taxon>
        <taxon>Arthropoda</taxon>
        <taxon>Chelicerata</taxon>
        <taxon>Arachnida</taxon>
        <taxon>Araneae</taxon>
        <taxon>Araneomorphae</taxon>
        <taxon>Entelegynae</taxon>
        <taxon>Araneoidea</taxon>
        <taxon>Araneidae</taxon>
        <taxon>Araneus</taxon>
    </lineage>
</organism>
<evidence type="ECO:0000313" key="2">
    <source>
        <dbReference type="Proteomes" id="UP000499080"/>
    </source>
</evidence>
<proteinExistence type="predicted"/>
<name>A0A4Y2PHQ9_ARAVE</name>
<accession>A0A4Y2PHQ9</accession>
<reference evidence="1 2" key="1">
    <citation type="journal article" date="2019" name="Sci. Rep.">
        <title>Orb-weaving spider Araneus ventricosus genome elucidates the spidroin gene catalogue.</title>
        <authorList>
            <person name="Kono N."/>
            <person name="Nakamura H."/>
            <person name="Ohtoshi R."/>
            <person name="Moran D.A.P."/>
            <person name="Shinohara A."/>
            <person name="Yoshida Y."/>
            <person name="Fujiwara M."/>
            <person name="Mori M."/>
            <person name="Tomita M."/>
            <person name="Arakawa K."/>
        </authorList>
    </citation>
    <scope>NUCLEOTIDE SEQUENCE [LARGE SCALE GENOMIC DNA]</scope>
</reference>
<protein>
    <submittedName>
        <fullName evidence="1">Uncharacterized protein</fullName>
    </submittedName>
</protein>
<comment type="caution">
    <text evidence="1">The sequence shown here is derived from an EMBL/GenBank/DDBJ whole genome shotgun (WGS) entry which is preliminary data.</text>
</comment>
<dbReference type="EMBL" id="BGPR01011098">
    <property type="protein sequence ID" value="GBN49576.1"/>
    <property type="molecule type" value="Genomic_DNA"/>
</dbReference>
<gene>
    <name evidence="1" type="ORF">AVEN_37336_1</name>
</gene>
<sequence length="148" mass="16789">MFLQASLQGLKKSNTNSYLNTWISCSCLHLDSRSTRDTRLFHRTTGPTSVRNPYTKREMHPLGDSLFSEVGSLPRWDITERIEELLGKRNVRQSLSSGLSCESLRTRICKSFGVRMPVCSSMRESWGVLGCNRLLCTRLFGFSAGHLQ</sequence>